<dbReference type="HOGENOM" id="CLU_887697_0_0_6"/>
<feature type="transmembrane region" description="Helical" evidence="1">
    <location>
        <begin position="179"/>
        <end position="201"/>
    </location>
</feature>
<feature type="transmembrane region" description="Helical" evidence="1">
    <location>
        <begin position="281"/>
        <end position="301"/>
    </location>
</feature>
<name>A4A483_9GAMM</name>
<gene>
    <name evidence="2" type="ORF">KT71_17591</name>
</gene>
<dbReference type="eggNOG" id="ENOG5032QTQ">
    <property type="taxonomic scope" value="Bacteria"/>
</dbReference>
<dbReference type="Pfam" id="PF04279">
    <property type="entry name" value="IspA"/>
    <property type="match status" value="1"/>
</dbReference>
<dbReference type="Proteomes" id="UP000019205">
    <property type="component" value="Chromosome"/>
</dbReference>
<accession>A4A483</accession>
<organism evidence="2 3">
    <name type="scientific">Congregibacter litoralis KT71</name>
    <dbReference type="NCBI Taxonomy" id="314285"/>
    <lineage>
        <taxon>Bacteria</taxon>
        <taxon>Pseudomonadati</taxon>
        <taxon>Pseudomonadota</taxon>
        <taxon>Gammaproteobacteria</taxon>
        <taxon>Cellvibrionales</taxon>
        <taxon>Halieaceae</taxon>
        <taxon>Congregibacter</taxon>
    </lineage>
</organism>
<dbReference type="RefSeq" id="WP_008295963.1">
    <property type="nucleotide sequence ID" value="NZ_CM002299.1"/>
</dbReference>
<dbReference type="AlphaFoldDB" id="A4A483"/>
<reference evidence="2 3" key="2">
    <citation type="journal article" date="2009" name="PLoS ONE">
        <title>The photosynthetic apparatus and its regulation in the aerobic gammaproteobacterium Congregibacter litoralis gen. nov., sp. nov.</title>
        <authorList>
            <person name="Spring S."/>
            <person name="Lunsdorf H."/>
            <person name="Fuchs B.M."/>
            <person name="Tindall B.J."/>
        </authorList>
    </citation>
    <scope>NUCLEOTIDE SEQUENCE [LARGE SCALE GENOMIC DNA]</scope>
    <source>
        <strain evidence="2">KT71</strain>
    </source>
</reference>
<dbReference type="STRING" id="314285.KT71_17591"/>
<reference evidence="2 3" key="1">
    <citation type="journal article" date="2007" name="Proc. Natl. Acad. Sci. U.S.A.">
        <title>Characterization of a marine gammaproteobacterium capable of aerobic anoxygenic photosynthesis.</title>
        <authorList>
            <person name="Fuchs B.M."/>
            <person name="Spring S."/>
            <person name="Teeling H."/>
            <person name="Quast C."/>
            <person name="Wulf J."/>
            <person name="Schattenhofer M."/>
            <person name="Yan S."/>
            <person name="Ferriera S."/>
            <person name="Johnson J."/>
            <person name="Glockner F.O."/>
            <person name="Amann R."/>
        </authorList>
    </citation>
    <scope>NUCLEOTIDE SEQUENCE [LARGE SCALE GENOMIC DNA]</scope>
    <source>
        <strain evidence="2">KT71</strain>
    </source>
</reference>
<dbReference type="OrthoDB" id="111868at2"/>
<comment type="caution">
    <text evidence="2">The sequence shown here is derived from an EMBL/GenBank/DDBJ whole genome shotgun (WGS) entry which is preliminary data.</text>
</comment>
<feature type="transmembrane region" description="Helical" evidence="1">
    <location>
        <begin position="207"/>
        <end position="228"/>
    </location>
</feature>
<protein>
    <submittedName>
        <fullName evidence="2">Intracellular septation protein A</fullName>
    </submittedName>
</protein>
<evidence type="ECO:0000313" key="2">
    <source>
        <dbReference type="EMBL" id="EAQ99506.1"/>
    </source>
</evidence>
<keyword evidence="1" id="KW-1133">Transmembrane helix</keyword>
<keyword evidence="3" id="KW-1185">Reference proteome</keyword>
<keyword evidence="1" id="KW-0812">Transmembrane</keyword>
<dbReference type="EMBL" id="AAOA02000001">
    <property type="protein sequence ID" value="EAQ99506.1"/>
    <property type="molecule type" value="Genomic_DNA"/>
</dbReference>
<evidence type="ECO:0000256" key="1">
    <source>
        <dbReference type="SAM" id="Phobius"/>
    </source>
</evidence>
<dbReference type="InterPro" id="IPR006008">
    <property type="entry name" value="YciB"/>
</dbReference>
<feature type="transmembrane region" description="Helical" evidence="1">
    <location>
        <begin position="249"/>
        <end position="269"/>
    </location>
</feature>
<dbReference type="GO" id="GO:0016020">
    <property type="term" value="C:membrane"/>
    <property type="evidence" value="ECO:0007669"/>
    <property type="project" value="InterPro"/>
</dbReference>
<sequence length="313" mass="34563">MSFWTYQRRFTFETHACLVEVSVGMQSMVSRVFVDGELRDRQALYFSAGYRNPVHQVVLSRDGKNTELRIEVGYISWLSVGIEVFADGEPVHKSHPDKNIHFAEESRFLKALPSQDPEVARAAAARWQRNKYSIYADLGLGALFFFVGKFTGDLTLAALIGAGAGLALVAIQRFVRVDLLGGFAVFGTVMLLVSAVFSLAFQSDFMVQMKSTVLGVLTALLFFADGAIRKGQYFGVRMQRYMPETIDTGRMAVGLGMLGLTMAGANYLVATLFSEDAWLNYTTFIDTPLSIGLAYAVYFWARRGTVTVPAEGA</sequence>
<keyword evidence="1" id="KW-0472">Membrane</keyword>
<evidence type="ECO:0000313" key="3">
    <source>
        <dbReference type="Proteomes" id="UP000019205"/>
    </source>
</evidence>
<feature type="transmembrane region" description="Helical" evidence="1">
    <location>
        <begin position="154"/>
        <end position="172"/>
    </location>
</feature>
<proteinExistence type="predicted"/>